<accession>A0A371HT57</accession>
<evidence type="ECO:0000313" key="2">
    <source>
        <dbReference type="Proteomes" id="UP000257109"/>
    </source>
</evidence>
<name>A0A371HT57_MUCPR</name>
<protein>
    <submittedName>
        <fullName evidence="1">Uncharacterized protein</fullName>
    </submittedName>
</protein>
<organism evidence="1 2">
    <name type="scientific">Mucuna pruriens</name>
    <name type="common">Velvet bean</name>
    <name type="synonym">Dolichos pruriens</name>
    <dbReference type="NCBI Taxonomy" id="157652"/>
    <lineage>
        <taxon>Eukaryota</taxon>
        <taxon>Viridiplantae</taxon>
        <taxon>Streptophyta</taxon>
        <taxon>Embryophyta</taxon>
        <taxon>Tracheophyta</taxon>
        <taxon>Spermatophyta</taxon>
        <taxon>Magnoliopsida</taxon>
        <taxon>eudicotyledons</taxon>
        <taxon>Gunneridae</taxon>
        <taxon>Pentapetalae</taxon>
        <taxon>rosids</taxon>
        <taxon>fabids</taxon>
        <taxon>Fabales</taxon>
        <taxon>Fabaceae</taxon>
        <taxon>Papilionoideae</taxon>
        <taxon>50 kb inversion clade</taxon>
        <taxon>NPAAA clade</taxon>
        <taxon>indigoferoid/millettioid clade</taxon>
        <taxon>Phaseoleae</taxon>
        <taxon>Mucuna</taxon>
    </lineage>
</organism>
<reference evidence="1" key="1">
    <citation type="submission" date="2018-05" db="EMBL/GenBank/DDBJ databases">
        <title>Draft genome of Mucuna pruriens seed.</title>
        <authorList>
            <person name="Nnadi N.E."/>
            <person name="Vos R."/>
            <person name="Hasami M.H."/>
            <person name="Devisetty U.K."/>
            <person name="Aguiy J.C."/>
        </authorList>
    </citation>
    <scope>NUCLEOTIDE SEQUENCE [LARGE SCALE GENOMIC DNA]</scope>
    <source>
        <strain evidence="1">JCA_2017</strain>
    </source>
</reference>
<dbReference type="Proteomes" id="UP000257109">
    <property type="component" value="Unassembled WGS sequence"/>
</dbReference>
<keyword evidence="2" id="KW-1185">Reference proteome</keyword>
<dbReference type="EMBL" id="QJKJ01001775">
    <property type="protein sequence ID" value="RDY05966.1"/>
    <property type="molecule type" value="Genomic_DNA"/>
</dbReference>
<comment type="caution">
    <text evidence="1">The sequence shown here is derived from an EMBL/GenBank/DDBJ whole genome shotgun (WGS) entry which is preliminary data.</text>
</comment>
<evidence type="ECO:0000313" key="1">
    <source>
        <dbReference type="EMBL" id="RDY05966.1"/>
    </source>
</evidence>
<gene>
    <name evidence="1" type="ORF">CR513_10130</name>
</gene>
<dbReference type="AlphaFoldDB" id="A0A371HT57"/>
<sequence>MIQTCPKCTTRSTRLSTTDSTILGTTVPVATTTKSASSRRLTIFGGPNEAISKKKLGVPTRYELQQYAISAKYERHHSRPQNANRIPAGSSNLPSQIILNPIGKASAVTLRSGKELPQPAPQQLSRSINADSELDVDSEIPQQDKTIPFPFPTRTLSTRKLESDEELLKMFWKVEINIPLLNAIKQIPKYAKFLKELCVHKRKKMKGVDVGGIVWR</sequence>
<feature type="non-terminal residue" evidence="1">
    <location>
        <position position="1"/>
    </location>
</feature>
<proteinExistence type="predicted"/>